<protein>
    <submittedName>
        <fullName evidence="1">(diamondback moth) hypothetical protein</fullName>
    </submittedName>
</protein>
<evidence type="ECO:0000313" key="1">
    <source>
        <dbReference type="EMBL" id="CAG9135922.1"/>
    </source>
</evidence>
<organism evidence="1 2">
    <name type="scientific">Plutella xylostella</name>
    <name type="common">Diamondback moth</name>
    <name type="synonym">Plutella maculipennis</name>
    <dbReference type="NCBI Taxonomy" id="51655"/>
    <lineage>
        <taxon>Eukaryota</taxon>
        <taxon>Metazoa</taxon>
        <taxon>Ecdysozoa</taxon>
        <taxon>Arthropoda</taxon>
        <taxon>Hexapoda</taxon>
        <taxon>Insecta</taxon>
        <taxon>Pterygota</taxon>
        <taxon>Neoptera</taxon>
        <taxon>Endopterygota</taxon>
        <taxon>Lepidoptera</taxon>
        <taxon>Glossata</taxon>
        <taxon>Ditrysia</taxon>
        <taxon>Yponomeutoidea</taxon>
        <taxon>Plutellidae</taxon>
        <taxon>Plutella</taxon>
    </lineage>
</organism>
<evidence type="ECO:0000313" key="2">
    <source>
        <dbReference type="Proteomes" id="UP000653454"/>
    </source>
</evidence>
<reference evidence="1" key="1">
    <citation type="submission" date="2020-11" db="EMBL/GenBank/DDBJ databases">
        <authorList>
            <person name="Whiteford S."/>
        </authorList>
    </citation>
    <scope>NUCLEOTIDE SEQUENCE</scope>
</reference>
<comment type="caution">
    <text evidence="1">The sequence shown here is derived from an EMBL/GenBank/DDBJ whole genome shotgun (WGS) entry which is preliminary data.</text>
</comment>
<accession>A0A8S4GAH3</accession>
<name>A0A8S4GAH3_PLUXY</name>
<sequence>MAMEIHTRKRGNGLNLIKRSITNIMRSDGLRVAGRIVHGWDRELVSFTTTLHVPASASQPRHKALLLAATFLMEYTHFERAKSTCMRCNCF</sequence>
<dbReference type="Proteomes" id="UP000653454">
    <property type="component" value="Unassembled WGS sequence"/>
</dbReference>
<dbReference type="EMBL" id="CAJHNJ030000118">
    <property type="protein sequence ID" value="CAG9135922.1"/>
    <property type="molecule type" value="Genomic_DNA"/>
</dbReference>
<proteinExistence type="predicted"/>
<dbReference type="AlphaFoldDB" id="A0A8S4GAH3"/>
<keyword evidence="2" id="KW-1185">Reference proteome</keyword>
<gene>
    <name evidence="1" type="ORF">PLXY2_LOCUS14161</name>
</gene>